<proteinExistence type="predicted"/>
<keyword evidence="1" id="KW-0812">Transmembrane</keyword>
<comment type="caution">
    <text evidence="2">The sequence shown here is derived from an EMBL/GenBank/DDBJ whole genome shotgun (WGS) entry which is preliminary data.</text>
</comment>
<feature type="transmembrane region" description="Helical" evidence="1">
    <location>
        <begin position="144"/>
        <end position="166"/>
    </location>
</feature>
<reference evidence="2" key="1">
    <citation type="submission" date="2019-08" db="EMBL/GenBank/DDBJ databases">
        <authorList>
            <person name="Kucharzyk K."/>
            <person name="Murdoch R.W."/>
            <person name="Higgins S."/>
            <person name="Loffler F."/>
        </authorList>
    </citation>
    <scope>NUCLEOTIDE SEQUENCE</scope>
</reference>
<dbReference type="EMBL" id="VSSQ01048250">
    <property type="protein sequence ID" value="MPN02296.1"/>
    <property type="molecule type" value="Genomic_DNA"/>
</dbReference>
<evidence type="ECO:0000256" key="1">
    <source>
        <dbReference type="SAM" id="Phobius"/>
    </source>
</evidence>
<evidence type="ECO:0000313" key="2">
    <source>
        <dbReference type="EMBL" id="MPN02296.1"/>
    </source>
</evidence>
<keyword evidence="1" id="KW-0472">Membrane</keyword>
<sequence>MVVLNLNTKLQERNRLQGFPIRLSGELGNLAGDRSHSKKFSFSLRILFLLCHGFLKISIAVRPSNHGLRSDNDRFIECLLVETLIRGEINSLQSGLCLVDYMPETMFEVPIIGRCIVSITTLDVVKVINHSNLILGNQNFFRKMCVYVSLMVFPVPVLCNFLQFLYDCRIHLEFVSGTFGEEIGIPTDDLFLDESSGEIRRKRGIVWTAGMPTNQKAIGKNIERDILQCMGERLGPSNSRRESLGLLV</sequence>
<keyword evidence="1" id="KW-1133">Transmembrane helix</keyword>
<protein>
    <submittedName>
        <fullName evidence="2">Uncharacterized protein</fullName>
    </submittedName>
</protein>
<organism evidence="2">
    <name type="scientific">bioreactor metagenome</name>
    <dbReference type="NCBI Taxonomy" id="1076179"/>
    <lineage>
        <taxon>unclassified sequences</taxon>
        <taxon>metagenomes</taxon>
        <taxon>ecological metagenomes</taxon>
    </lineage>
</organism>
<dbReference type="AlphaFoldDB" id="A0A645ELF6"/>
<name>A0A645ELF6_9ZZZZ</name>
<gene>
    <name evidence="2" type="ORF">SDC9_149510</name>
</gene>
<accession>A0A645ELF6</accession>